<comment type="caution">
    <text evidence="1">The sequence shown here is derived from an EMBL/GenBank/DDBJ whole genome shotgun (WGS) entry which is preliminary data.</text>
</comment>
<dbReference type="Proteomes" id="UP001489004">
    <property type="component" value="Unassembled WGS sequence"/>
</dbReference>
<dbReference type="EMBL" id="JALJOR010000005">
    <property type="protein sequence ID" value="KAK9816466.1"/>
    <property type="molecule type" value="Genomic_DNA"/>
</dbReference>
<name>A0AAW1Q6F8_9CHLO</name>
<evidence type="ECO:0000313" key="2">
    <source>
        <dbReference type="Proteomes" id="UP001489004"/>
    </source>
</evidence>
<organism evidence="1 2">
    <name type="scientific">[Myrmecia] bisecta</name>
    <dbReference type="NCBI Taxonomy" id="41462"/>
    <lineage>
        <taxon>Eukaryota</taxon>
        <taxon>Viridiplantae</taxon>
        <taxon>Chlorophyta</taxon>
        <taxon>core chlorophytes</taxon>
        <taxon>Trebouxiophyceae</taxon>
        <taxon>Trebouxiales</taxon>
        <taxon>Trebouxiaceae</taxon>
        <taxon>Myrmecia</taxon>
    </lineage>
</organism>
<reference evidence="1 2" key="1">
    <citation type="journal article" date="2024" name="Nat. Commun.">
        <title>Phylogenomics reveals the evolutionary origins of lichenization in chlorophyte algae.</title>
        <authorList>
            <person name="Puginier C."/>
            <person name="Libourel C."/>
            <person name="Otte J."/>
            <person name="Skaloud P."/>
            <person name="Haon M."/>
            <person name="Grisel S."/>
            <person name="Petersen M."/>
            <person name="Berrin J.G."/>
            <person name="Delaux P.M."/>
            <person name="Dal Grande F."/>
            <person name="Keller J."/>
        </authorList>
    </citation>
    <scope>NUCLEOTIDE SEQUENCE [LARGE SCALE GENOMIC DNA]</scope>
    <source>
        <strain evidence="1 2">SAG 2043</strain>
    </source>
</reference>
<keyword evidence="2" id="KW-1185">Reference proteome</keyword>
<gene>
    <name evidence="1" type="ORF">WJX72_000604</name>
</gene>
<proteinExistence type="predicted"/>
<protein>
    <submittedName>
        <fullName evidence="1">Uncharacterized protein</fullName>
    </submittedName>
</protein>
<dbReference type="AlphaFoldDB" id="A0AAW1Q6F8"/>
<accession>A0AAW1Q6F8</accession>
<sequence length="250" mass="27869">MMCMYLGNFMARCVGVPGVWLRSPGVTPPPSPAEQHPLTRTADQLAVLRRLCELWADPLVRSSCGKAIVRPISAICRLFLGDGGVTPPGEPEWDILMTTPGFWAGLADSGAYVGGIYRHMHTFVTSLPAARWERVHGDQLLVGVLRGHASCLERAPILDEHDQPWPMEEYERVVQSMDCLLSTPQRRFYVLAQLCTVSRFVGWLATQAGLARLQRRGFALKPGVSDRDCREPLSVHARVWLNRKLPGRFA</sequence>
<evidence type="ECO:0000313" key="1">
    <source>
        <dbReference type="EMBL" id="KAK9816466.1"/>
    </source>
</evidence>